<feature type="compositionally biased region" description="Low complexity" evidence="1">
    <location>
        <begin position="109"/>
        <end position="136"/>
    </location>
</feature>
<evidence type="ECO:0000313" key="2">
    <source>
        <dbReference type="EMBL" id="EAR94192.2"/>
    </source>
</evidence>
<feature type="compositionally biased region" description="Polar residues" evidence="1">
    <location>
        <begin position="33"/>
        <end position="51"/>
    </location>
</feature>
<feature type="compositionally biased region" description="Basic and acidic residues" evidence="1">
    <location>
        <begin position="99"/>
        <end position="108"/>
    </location>
</feature>
<dbReference type="OrthoDB" id="300201at2759"/>
<sequence>MSSKRPFSQQKQTQNILNQAKKDEDDQKLPKIKQSSQNITRLPSNQQNKNVNYTQKIANQDNQYLNRPLSRQSTSIKDKGAPVNQEDLSSKINSLNRVEIQEEKKESQNKNTANKPTTKNFLQINKSNAISKKINNQTPLTKAQRVDISQQSNRINQQQPLDDLESNFLNKPLAVKPREFKFHTNTRIEHRKEMNMLKAKQNIILDRVNYHIQRIILCFAASSYQEVYKLMKVCKKFYQVITSHYRIWECVLTTLTKTQQIEFLKRFPNFEDMQENQKIKIIREYVEIEEKKNVIKLYEKYFTDYRKLFEYCSTKENLPNKLLQRLKLKVNATINKLKIPEKKYLLRCENFSSHLMIKFDEIQKINLQYLDEINFEISFFSFHLKTSVKIARKFKVRDIFERSVCQKAFCYYEERNFLTCFFEGDSIFLYTLFEISAMELVTRFRFELEKRLIYEEKQKLGVKTPKLQMKFLQRDMSDYQYESFSQYFKYQSDFEVMINVHNSLKKNLYTFIDTRSFPKTQTESQAQFIFSPGDRFFIENVFSLDNKSGMKETVKDILLLDLILKDRDRFLICYSGYVRIQDINDLSQKNNIDMNFDYSTADEYQAKKIYFNQPNQYSFELLIIQTKREAILKSINITINQQIISGNLP</sequence>
<dbReference type="RefSeq" id="XP_001014437.2">
    <property type="nucleotide sequence ID" value="XM_001014437.2"/>
</dbReference>
<dbReference type="eggNOG" id="ENOG502ST36">
    <property type="taxonomic scope" value="Eukaryota"/>
</dbReference>
<feature type="compositionally biased region" description="Low complexity" evidence="1">
    <location>
        <begin position="148"/>
        <end position="159"/>
    </location>
</feature>
<evidence type="ECO:0000256" key="1">
    <source>
        <dbReference type="SAM" id="MobiDB-lite"/>
    </source>
</evidence>
<dbReference type="EMBL" id="GG662717">
    <property type="protein sequence ID" value="EAR94192.2"/>
    <property type="molecule type" value="Genomic_DNA"/>
</dbReference>
<feature type="compositionally biased region" description="Basic and acidic residues" evidence="1">
    <location>
        <begin position="20"/>
        <end position="29"/>
    </location>
</feature>
<organism evidence="2 3">
    <name type="scientific">Tetrahymena thermophila (strain SB210)</name>
    <dbReference type="NCBI Taxonomy" id="312017"/>
    <lineage>
        <taxon>Eukaryota</taxon>
        <taxon>Sar</taxon>
        <taxon>Alveolata</taxon>
        <taxon>Ciliophora</taxon>
        <taxon>Intramacronucleata</taxon>
        <taxon>Oligohymenophorea</taxon>
        <taxon>Hymenostomatida</taxon>
        <taxon>Tetrahymenina</taxon>
        <taxon>Tetrahymenidae</taxon>
        <taxon>Tetrahymena</taxon>
    </lineage>
</organism>
<feature type="region of interest" description="Disordered" evidence="1">
    <location>
        <begin position="71"/>
        <end position="161"/>
    </location>
</feature>
<accession>I7LUL0</accession>
<proteinExistence type="predicted"/>
<reference evidence="3" key="1">
    <citation type="journal article" date="2006" name="PLoS Biol.">
        <title>Macronuclear genome sequence of the ciliate Tetrahymena thermophila, a model eukaryote.</title>
        <authorList>
            <person name="Eisen J.A."/>
            <person name="Coyne R.S."/>
            <person name="Wu M."/>
            <person name="Wu D."/>
            <person name="Thiagarajan M."/>
            <person name="Wortman J.R."/>
            <person name="Badger J.H."/>
            <person name="Ren Q."/>
            <person name="Amedeo P."/>
            <person name="Jones K.M."/>
            <person name="Tallon L.J."/>
            <person name="Delcher A.L."/>
            <person name="Salzberg S.L."/>
            <person name="Silva J.C."/>
            <person name="Haas B.J."/>
            <person name="Majoros W.H."/>
            <person name="Farzad M."/>
            <person name="Carlton J.M."/>
            <person name="Smith R.K. Jr."/>
            <person name="Garg J."/>
            <person name="Pearlman R.E."/>
            <person name="Karrer K.M."/>
            <person name="Sun L."/>
            <person name="Manning G."/>
            <person name="Elde N.C."/>
            <person name="Turkewitz A.P."/>
            <person name="Asai D.J."/>
            <person name="Wilkes D.E."/>
            <person name="Wang Y."/>
            <person name="Cai H."/>
            <person name="Collins K."/>
            <person name="Stewart B.A."/>
            <person name="Lee S.R."/>
            <person name="Wilamowska K."/>
            <person name="Weinberg Z."/>
            <person name="Ruzzo W.L."/>
            <person name="Wloga D."/>
            <person name="Gaertig J."/>
            <person name="Frankel J."/>
            <person name="Tsao C.-C."/>
            <person name="Gorovsky M.A."/>
            <person name="Keeling P.J."/>
            <person name="Waller R.F."/>
            <person name="Patron N.J."/>
            <person name="Cherry J.M."/>
            <person name="Stover N.A."/>
            <person name="Krieger C.J."/>
            <person name="del Toro C."/>
            <person name="Ryder H.F."/>
            <person name="Williamson S.C."/>
            <person name="Barbeau R.A."/>
            <person name="Hamilton E.P."/>
            <person name="Orias E."/>
        </authorList>
    </citation>
    <scope>NUCLEOTIDE SEQUENCE [LARGE SCALE GENOMIC DNA]</scope>
    <source>
        <strain evidence="3">SB210</strain>
    </source>
</reference>
<dbReference type="GeneID" id="7838055"/>
<dbReference type="KEGG" id="tet:TTHERM_00522590"/>
<evidence type="ECO:0000313" key="3">
    <source>
        <dbReference type="Proteomes" id="UP000009168"/>
    </source>
</evidence>
<protein>
    <submittedName>
        <fullName evidence="2">Uncharacterized protein</fullName>
    </submittedName>
</protein>
<keyword evidence="3" id="KW-1185">Reference proteome</keyword>
<feature type="compositionally biased region" description="Polar residues" evidence="1">
    <location>
        <begin position="1"/>
        <end position="18"/>
    </location>
</feature>
<name>I7LUL0_TETTS</name>
<gene>
    <name evidence="2" type="ORF">TTHERM_00522590</name>
</gene>
<dbReference type="Proteomes" id="UP000009168">
    <property type="component" value="Unassembled WGS sequence"/>
</dbReference>
<feature type="compositionally biased region" description="Polar residues" evidence="1">
    <location>
        <begin position="86"/>
        <end position="96"/>
    </location>
</feature>
<dbReference type="InParanoid" id="I7LUL0"/>
<dbReference type="AlphaFoldDB" id="I7LUL0"/>
<feature type="region of interest" description="Disordered" evidence="1">
    <location>
        <begin position="1"/>
        <end position="51"/>
    </location>
</feature>